<feature type="transmembrane region" description="Helical" evidence="1">
    <location>
        <begin position="12"/>
        <end position="34"/>
    </location>
</feature>
<sequence>MVSLRINLLNFYVVFLPRVLFICFIVIDSLNGYLQEFYNLHTPIGVLSRGIMLLLISSCVFVKINLFIYKLFKLLVWVYLFAIPLWYINGSELIFFREVQYLFRFIYFFCILFYFYSYRCCFSIKELLNLIVISAFIISVINIFCFFSGLGIKSYGDDFGFGTKAFYADGNSLGLYMILANCISIWYAFYAKGKMWLIAIVISLGTMLIGSRAALLGTAVAWPAMLLYFLFVRDNMIKFSKVNKLFVCLLGGGIIIYGIVSIYIFISGFDTYTMERFSIESAILPRENLIILGKQVIKNFNWGEILIGKGFTGGMSALGELYPSSLETKSIESDWYDMILSFGWFFGSLMILIQLLILQRILKAFGRKPSSLSFTLSIAGCLWIGASCMAGHGFNNTMLAPLLSVLFITSDKLIHGYDFGRIMPKGTDNRN</sequence>
<dbReference type="RefSeq" id="WP_151411509.1">
    <property type="nucleotide sequence ID" value="NZ_AP028155.1"/>
</dbReference>
<dbReference type="GeneID" id="93099525"/>
<keyword evidence="1" id="KW-1133">Transmembrane helix</keyword>
<keyword evidence="1" id="KW-0472">Membrane</keyword>
<feature type="transmembrane region" description="Helical" evidence="1">
    <location>
        <begin position="46"/>
        <end position="64"/>
    </location>
</feature>
<dbReference type="Proteomes" id="UP000546007">
    <property type="component" value="Unassembled WGS sequence"/>
</dbReference>
<evidence type="ECO:0000313" key="2">
    <source>
        <dbReference type="EMBL" id="MBB4025255.1"/>
    </source>
</evidence>
<evidence type="ECO:0008006" key="4">
    <source>
        <dbReference type="Google" id="ProtNLM"/>
    </source>
</evidence>
<feature type="transmembrane region" description="Helical" evidence="1">
    <location>
        <begin position="216"/>
        <end position="233"/>
    </location>
</feature>
<proteinExistence type="predicted"/>
<feature type="transmembrane region" description="Helical" evidence="1">
    <location>
        <begin position="101"/>
        <end position="118"/>
    </location>
</feature>
<feature type="transmembrane region" description="Helical" evidence="1">
    <location>
        <begin position="130"/>
        <end position="152"/>
    </location>
</feature>
<dbReference type="EMBL" id="JACIES010000002">
    <property type="protein sequence ID" value="MBB4025255.1"/>
    <property type="molecule type" value="Genomic_DNA"/>
</dbReference>
<evidence type="ECO:0000256" key="1">
    <source>
        <dbReference type="SAM" id="Phobius"/>
    </source>
</evidence>
<feature type="transmembrane region" description="Helical" evidence="1">
    <location>
        <begin position="245"/>
        <end position="266"/>
    </location>
</feature>
<feature type="transmembrane region" description="Helical" evidence="1">
    <location>
        <begin position="172"/>
        <end position="190"/>
    </location>
</feature>
<keyword evidence="1" id="KW-0812">Transmembrane</keyword>
<evidence type="ECO:0000313" key="3">
    <source>
        <dbReference type="Proteomes" id="UP000546007"/>
    </source>
</evidence>
<feature type="transmembrane region" description="Helical" evidence="1">
    <location>
        <begin position="370"/>
        <end position="392"/>
    </location>
</feature>
<feature type="transmembrane region" description="Helical" evidence="1">
    <location>
        <begin position="195"/>
        <end position="210"/>
    </location>
</feature>
<organism evidence="2 3">
    <name type="scientific">Butyricimonas faecihominis</name>
    <dbReference type="NCBI Taxonomy" id="1472416"/>
    <lineage>
        <taxon>Bacteria</taxon>
        <taxon>Pseudomonadati</taxon>
        <taxon>Bacteroidota</taxon>
        <taxon>Bacteroidia</taxon>
        <taxon>Bacteroidales</taxon>
        <taxon>Odoribacteraceae</taxon>
        <taxon>Butyricimonas</taxon>
    </lineage>
</organism>
<dbReference type="AlphaFoldDB" id="A0A7W6HUK4"/>
<accession>A0A7W6HUK4</accession>
<gene>
    <name evidence="2" type="ORF">GGR14_001027</name>
</gene>
<dbReference type="OrthoDB" id="2281244at2"/>
<comment type="caution">
    <text evidence="2">The sequence shown here is derived from an EMBL/GenBank/DDBJ whole genome shotgun (WGS) entry which is preliminary data.</text>
</comment>
<feature type="transmembrane region" description="Helical" evidence="1">
    <location>
        <begin position="338"/>
        <end position="358"/>
    </location>
</feature>
<feature type="transmembrane region" description="Helical" evidence="1">
    <location>
        <begin position="71"/>
        <end position="89"/>
    </location>
</feature>
<name>A0A7W6HUK4_9BACT</name>
<reference evidence="2 3" key="1">
    <citation type="submission" date="2020-08" db="EMBL/GenBank/DDBJ databases">
        <title>Genomic Encyclopedia of Type Strains, Phase IV (KMG-IV): sequencing the most valuable type-strain genomes for metagenomic binning, comparative biology and taxonomic classification.</title>
        <authorList>
            <person name="Goeker M."/>
        </authorList>
    </citation>
    <scope>NUCLEOTIDE SEQUENCE [LARGE SCALE GENOMIC DNA]</scope>
    <source>
        <strain evidence="2 3">DSM 105721</strain>
    </source>
</reference>
<keyword evidence="3" id="KW-1185">Reference proteome</keyword>
<protein>
    <recommendedName>
        <fullName evidence="4">O-antigen ligase family protein</fullName>
    </recommendedName>
</protein>